<dbReference type="EMBL" id="CM001466">
    <property type="protein sequence ID" value="EHY89119.1"/>
    <property type="molecule type" value="Genomic_DNA"/>
</dbReference>
<dbReference type="RefSeq" id="WP_005441473.1">
    <property type="nucleotide sequence ID" value="NZ_CM001466.1"/>
</dbReference>
<keyword evidence="3" id="KW-0813">Transport</keyword>
<keyword evidence="4" id="KW-1003">Cell membrane</keyword>
<feature type="transmembrane region" description="Helical" evidence="9">
    <location>
        <begin position="32"/>
        <end position="51"/>
    </location>
</feature>
<dbReference type="Gene3D" id="1.10.3470.10">
    <property type="entry name" value="ABC transporter involved in vitamin B12 uptake, BtuC"/>
    <property type="match status" value="1"/>
</dbReference>
<evidence type="ECO:0000256" key="1">
    <source>
        <dbReference type="ARBA" id="ARBA00004651"/>
    </source>
</evidence>
<dbReference type="SUPFAM" id="SSF81345">
    <property type="entry name" value="ABC transporter involved in vitamin B12 uptake, BtuC"/>
    <property type="match status" value="1"/>
</dbReference>
<proteinExistence type="inferred from homology"/>
<name>H8G3V1_9PSEU</name>
<comment type="similarity">
    <text evidence="2">Belongs to the binding-protein-dependent transport system permease family. FecCD subfamily.</text>
</comment>
<feature type="transmembrane region" description="Helical" evidence="9">
    <location>
        <begin position="320"/>
        <end position="339"/>
    </location>
</feature>
<evidence type="ECO:0000256" key="3">
    <source>
        <dbReference type="ARBA" id="ARBA00022448"/>
    </source>
</evidence>
<evidence type="ECO:0000256" key="6">
    <source>
        <dbReference type="ARBA" id="ARBA00022989"/>
    </source>
</evidence>
<feature type="compositionally biased region" description="Low complexity" evidence="8">
    <location>
        <begin position="1"/>
        <end position="18"/>
    </location>
</feature>
<dbReference type="AlphaFoldDB" id="H8G3V1"/>
<evidence type="ECO:0000256" key="8">
    <source>
        <dbReference type="SAM" id="MobiDB-lite"/>
    </source>
</evidence>
<accession>H8G3V1</accession>
<keyword evidence="6 9" id="KW-1133">Transmembrane helix</keyword>
<feature type="region of interest" description="Disordered" evidence="8">
    <location>
        <begin position="1"/>
        <end position="27"/>
    </location>
</feature>
<dbReference type="CDD" id="cd06550">
    <property type="entry name" value="TM_ABC_iron-siderophores_like"/>
    <property type="match status" value="1"/>
</dbReference>
<protein>
    <submittedName>
        <fullName evidence="10">ABC-type enterochelin transport system, permease component</fullName>
    </submittedName>
</protein>
<dbReference type="GO" id="GO:0005886">
    <property type="term" value="C:plasma membrane"/>
    <property type="evidence" value="ECO:0007669"/>
    <property type="project" value="UniProtKB-SubCell"/>
</dbReference>
<feature type="transmembrane region" description="Helical" evidence="9">
    <location>
        <begin position="253"/>
        <end position="280"/>
    </location>
</feature>
<keyword evidence="5 9" id="KW-0812">Transmembrane</keyword>
<evidence type="ECO:0000313" key="10">
    <source>
        <dbReference type="EMBL" id="EHY89119.1"/>
    </source>
</evidence>
<organism evidence="10 11">
    <name type="scientific">Saccharomonospora azurea NA-128</name>
    <dbReference type="NCBI Taxonomy" id="882081"/>
    <lineage>
        <taxon>Bacteria</taxon>
        <taxon>Bacillati</taxon>
        <taxon>Actinomycetota</taxon>
        <taxon>Actinomycetes</taxon>
        <taxon>Pseudonocardiales</taxon>
        <taxon>Pseudonocardiaceae</taxon>
        <taxon>Saccharomonospora</taxon>
    </lineage>
</organism>
<dbReference type="GO" id="GO:0022857">
    <property type="term" value="F:transmembrane transporter activity"/>
    <property type="evidence" value="ECO:0007669"/>
    <property type="project" value="InterPro"/>
</dbReference>
<sequence length="346" mass="36567">MTSSSTETTPSTASTPSTRRTRRRGPVRRRHVALALVLLAAASFGSLFVGVTELTPAGLLSGDERQLTVLWESRLPRLLAILLAGSALSVAGLVMMSLTRNRFVTPSTAGTAESASLGVLVATVFFGAEAVGVKMAVATVFALLGTGIFLALLRKLTFADIIVVPLVGIMFGGVISALTTFFAYRADLLQTLAAWTSGEFSGVLKGRYELLWLTAAAAVLTYLFADRFTLAGLGRDFAVNLGVHYDRVVTTGLVLISVITAVVVVSVGNIPFLGLVVPNLVTLMLGDNLRRVLPVTALAGAFFVLCCDVVGRTVRHPYEIPVETIAGVVGGALFVYLVLRARRRAA</sequence>
<gene>
    <name evidence="10" type="ORF">SacazDRAFT_02208</name>
</gene>
<feature type="transmembrane region" description="Helical" evidence="9">
    <location>
        <begin position="158"/>
        <end position="184"/>
    </location>
</feature>
<dbReference type="HOGENOM" id="CLU_013016_3_0_11"/>
<dbReference type="GO" id="GO:0033214">
    <property type="term" value="P:siderophore-iron import into cell"/>
    <property type="evidence" value="ECO:0007669"/>
    <property type="project" value="TreeGrafter"/>
</dbReference>
<dbReference type="InterPro" id="IPR000522">
    <property type="entry name" value="ABC_transptr_permease_BtuC"/>
</dbReference>
<feature type="transmembrane region" description="Helical" evidence="9">
    <location>
        <begin position="210"/>
        <end position="233"/>
    </location>
</feature>
<evidence type="ECO:0000313" key="11">
    <source>
        <dbReference type="Proteomes" id="UP000004705"/>
    </source>
</evidence>
<feature type="transmembrane region" description="Helical" evidence="9">
    <location>
        <begin position="78"/>
        <end position="98"/>
    </location>
</feature>
<reference evidence="10 11" key="1">
    <citation type="journal article" date="2012" name="Stand. Genomic Sci.">
        <title>Genome sequence of the soil bacterium Saccharomonospora azurea type strain (NA-128(T)).</title>
        <authorList>
            <person name="Klenk H.P."/>
            <person name="Held B."/>
            <person name="Lucas S."/>
            <person name="Lapidus A."/>
            <person name="Copeland A."/>
            <person name="Hammon N."/>
            <person name="Pitluck S."/>
            <person name="Goodwin L.A."/>
            <person name="Han C."/>
            <person name="Tapia R."/>
            <person name="Brambilla E.M."/>
            <person name="Potter G."/>
            <person name="Land M."/>
            <person name="Ivanova N."/>
            <person name="Rohde M."/>
            <person name="Goker M."/>
            <person name="Detter J.C."/>
            <person name="Kyrpides N.C."/>
            <person name="Woyke T."/>
        </authorList>
    </citation>
    <scope>NUCLEOTIDE SEQUENCE [LARGE SCALE GENOMIC DNA]</scope>
    <source>
        <strain evidence="10 11">NA-128</strain>
    </source>
</reference>
<feature type="transmembrane region" description="Helical" evidence="9">
    <location>
        <begin position="119"/>
        <end position="152"/>
    </location>
</feature>
<dbReference type="PANTHER" id="PTHR30472">
    <property type="entry name" value="FERRIC ENTEROBACTIN TRANSPORT SYSTEM PERMEASE PROTEIN"/>
    <property type="match status" value="1"/>
</dbReference>
<evidence type="ECO:0000256" key="9">
    <source>
        <dbReference type="SAM" id="Phobius"/>
    </source>
</evidence>
<dbReference type="Pfam" id="PF01032">
    <property type="entry name" value="FecCD"/>
    <property type="match status" value="1"/>
</dbReference>
<dbReference type="Proteomes" id="UP000004705">
    <property type="component" value="Chromosome"/>
</dbReference>
<evidence type="ECO:0000256" key="2">
    <source>
        <dbReference type="ARBA" id="ARBA00007935"/>
    </source>
</evidence>
<dbReference type="InterPro" id="IPR037294">
    <property type="entry name" value="ABC_BtuC-like"/>
</dbReference>
<dbReference type="OrthoDB" id="9811975at2"/>
<dbReference type="PANTHER" id="PTHR30472:SF27">
    <property type="entry name" value="PETROBACTIN IMPORT SYSTEM PERMEASE PROTEIN YCLN"/>
    <property type="match status" value="1"/>
</dbReference>
<comment type="subcellular location">
    <subcellularLocation>
        <location evidence="1">Cell membrane</location>
        <topology evidence="1">Multi-pass membrane protein</topology>
    </subcellularLocation>
</comment>
<keyword evidence="7 9" id="KW-0472">Membrane</keyword>
<evidence type="ECO:0000256" key="4">
    <source>
        <dbReference type="ARBA" id="ARBA00022475"/>
    </source>
</evidence>
<evidence type="ECO:0000256" key="5">
    <source>
        <dbReference type="ARBA" id="ARBA00022692"/>
    </source>
</evidence>
<keyword evidence="11" id="KW-1185">Reference proteome</keyword>
<evidence type="ECO:0000256" key="7">
    <source>
        <dbReference type="ARBA" id="ARBA00023136"/>
    </source>
</evidence>